<dbReference type="OrthoDB" id="908604at2"/>
<feature type="chain" id="PRO_5016575169" evidence="1">
    <location>
        <begin position="18"/>
        <end position="538"/>
    </location>
</feature>
<feature type="signal peptide" evidence="1">
    <location>
        <begin position="1"/>
        <end position="17"/>
    </location>
</feature>
<evidence type="ECO:0000313" key="2">
    <source>
        <dbReference type="EMBL" id="AXE19701.1"/>
    </source>
</evidence>
<accession>A0A344TM30</accession>
<protein>
    <submittedName>
        <fullName evidence="2">Uncharacterized protein</fullName>
    </submittedName>
</protein>
<evidence type="ECO:0000256" key="1">
    <source>
        <dbReference type="SAM" id="SignalP"/>
    </source>
</evidence>
<keyword evidence="1" id="KW-0732">Signal</keyword>
<reference evidence="2 3" key="1">
    <citation type="submission" date="2018-07" db="EMBL/GenBank/DDBJ databases">
        <title>Genome sequencing of Runella.</title>
        <authorList>
            <person name="Baek M.-G."/>
            <person name="Yi H."/>
        </authorList>
    </citation>
    <scope>NUCLEOTIDE SEQUENCE [LARGE SCALE GENOMIC DNA]</scope>
    <source>
        <strain evidence="2 3">HYN0085</strain>
    </source>
</reference>
<name>A0A344TM30_9BACT</name>
<evidence type="ECO:0000313" key="3">
    <source>
        <dbReference type="Proteomes" id="UP000251993"/>
    </source>
</evidence>
<keyword evidence="3" id="KW-1185">Reference proteome</keyword>
<dbReference type="EMBL" id="CP030850">
    <property type="protein sequence ID" value="AXE19701.1"/>
    <property type="molecule type" value="Genomic_DNA"/>
</dbReference>
<dbReference type="Gene3D" id="3.40.30.10">
    <property type="entry name" value="Glutaredoxin"/>
    <property type="match status" value="1"/>
</dbReference>
<dbReference type="Proteomes" id="UP000251993">
    <property type="component" value="Chromosome"/>
</dbReference>
<proteinExistence type="predicted"/>
<gene>
    <name evidence="2" type="ORF">DR864_19140</name>
</gene>
<organism evidence="2 3">
    <name type="scientific">Runella rosea</name>
    <dbReference type="NCBI Taxonomy" id="2259595"/>
    <lineage>
        <taxon>Bacteria</taxon>
        <taxon>Pseudomonadati</taxon>
        <taxon>Bacteroidota</taxon>
        <taxon>Cytophagia</taxon>
        <taxon>Cytophagales</taxon>
        <taxon>Spirosomataceae</taxon>
        <taxon>Runella</taxon>
    </lineage>
</organism>
<dbReference type="AlphaFoldDB" id="A0A344TM30"/>
<sequence length="538" mass="61806">MLLLIASGTLFFSSSYAQTDTLTVRGKIENLTVRLYRQAPEVTVARVNILQSNREIVRAAQLQPDGSFELKMPLVYPLEECYLTYANVVMPFLGEKGTVEITLNGDSLTKSEVPIRFGGIYATTNNRHAHFYVAFNKWLKANPEKPIKAATGFLFWEKVAQERDRKIDFYRTYQTVKDTLLDKWVISSLNDAAKARFYSYLSQEKQKLPLAISASTELDTNRFFTFAKADSYRQFTNYAIATTPNLPESSLPVNTLARLILQYVPNISTTDSLKLVGYVQGETAKMRELRWLSNLFNQKEDTLRLIAAYELYTRKFDAAHSAKELDYLKAAFYAENINNFALKNLTLWYNHLRPGLKNPYYVRSLDELHHIESLDSAVIRAVESKIEAATLNDPTEVLPGIFLTNIPPFLDVWSQLKRKFKGKIVYFLFWTNDEWGRRALAEANALRASLPPNSVEFVYVSEYKTNDDVWREAAIKSRSRGLHLKLDESQNDYFVAEWAVTQVPYAVLMDANGKYIRRNAPLPADREGWSKIWNKVFN</sequence>
<dbReference type="KEGG" id="run:DR864_19140"/>